<dbReference type="InterPro" id="IPR013785">
    <property type="entry name" value="Aldolase_TIM"/>
</dbReference>
<dbReference type="EC" id="4.1.2.13" evidence="3"/>
<dbReference type="InterPro" id="IPR000771">
    <property type="entry name" value="FBA_II"/>
</dbReference>
<dbReference type="RefSeq" id="WP_317139621.1">
    <property type="nucleotide sequence ID" value="NZ_CP118157.1"/>
</dbReference>
<sequence>MITPTADRPRLVAEAHAAGRGLGAFNVVLLEHAEAIVAGAERAELPVVLQISQNAARYHGSLEPIATACLALAREAAVAVAVHLDHAEEVGLVHEAVALGVRSVMFDGSALPYEENVAATRDVVTHCHARGTFVEAELGEVGGKDGVHAPGARTRPDEAAAFVAATGVDALAVAVGTSHAMTSRVATVDRDLIARLAQAAGVPLVLHGSSGLSDDELAGAVAAGMTKINISTHLNGLFTAAAREVLDADRAVVDPRRYLTPARAAVAAEVERLLRLLAG</sequence>
<keyword evidence="4" id="KW-1185">Reference proteome</keyword>
<dbReference type="KEGG" id="mbet:N8K70_00350"/>
<dbReference type="SUPFAM" id="SSF51569">
    <property type="entry name" value="Aldolase"/>
    <property type="match status" value="1"/>
</dbReference>
<keyword evidence="2" id="KW-0862">Zinc</keyword>
<feature type="binding site" evidence="2">
    <location>
        <position position="207"/>
    </location>
    <ligand>
        <name>Zn(2+)</name>
        <dbReference type="ChEBI" id="CHEBI:29105"/>
        <label>1</label>
        <note>catalytic</note>
    </ligand>
</feature>
<protein>
    <submittedName>
        <fullName evidence="3">Class II fructose-bisphosphate aldolase</fullName>
        <ecNumber evidence="3">4.1.2.13</ecNumber>
    </submittedName>
</protein>
<name>A0AA97FJ00_9MICO</name>
<gene>
    <name evidence="3" type="ORF">N8K70_00350</name>
</gene>
<organism evidence="3 4">
    <name type="scientific">Microbacterium betulae</name>
    <dbReference type="NCBI Taxonomy" id="2981139"/>
    <lineage>
        <taxon>Bacteria</taxon>
        <taxon>Bacillati</taxon>
        <taxon>Actinomycetota</taxon>
        <taxon>Actinomycetes</taxon>
        <taxon>Micrococcales</taxon>
        <taxon>Microbacteriaceae</taxon>
        <taxon>Microbacterium</taxon>
    </lineage>
</organism>
<dbReference type="GO" id="GO:0005975">
    <property type="term" value="P:carbohydrate metabolic process"/>
    <property type="evidence" value="ECO:0007669"/>
    <property type="project" value="InterPro"/>
</dbReference>
<dbReference type="InterPro" id="IPR050246">
    <property type="entry name" value="Class_II_FBP_aldolase"/>
</dbReference>
<dbReference type="GO" id="GO:0004332">
    <property type="term" value="F:fructose-bisphosphate aldolase activity"/>
    <property type="evidence" value="ECO:0007669"/>
    <property type="project" value="UniProtKB-EC"/>
</dbReference>
<proteinExistence type="predicted"/>
<dbReference type="GO" id="GO:0008270">
    <property type="term" value="F:zinc ion binding"/>
    <property type="evidence" value="ECO:0007669"/>
    <property type="project" value="InterPro"/>
</dbReference>
<reference evidence="3 4" key="1">
    <citation type="submission" date="2023-02" db="EMBL/GenBank/DDBJ databases">
        <title>Microbacterium betulae sp. nov., isolated from birch wood.</title>
        <authorList>
            <person name="Pasciak M."/>
            <person name="Pawlik K.J."/>
            <person name="Martynowski D."/>
            <person name="Laczmanski L."/>
            <person name="Ciekot J."/>
            <person name="Szponar B."/>
            <person name="Wojcik-Fatla A."/>
            <person name="Mackiewicz B."/>
            <person name="Farian E."/>
            <person name="Cholewa G."/>
            <person name="Cholewa A."/>
            <person name="Dutkiewicz J."/>
        </authorList>
    </citation>
    <scope>NUCLEOTIDE SEQUENCE [LARGE SCALE GENOMIC DNA]</scope>
    <source>
        <strain evidence="3 4">AB</strain>
    </source>
</reference>
<feature type="binding site" evidence="2">
    <location>
        <position position="179"/>
    </location>
    <ligand>
        <name>Zn(2+)</name>
        <dbReference type="ChEBI" id="CHEBI:29105"/>
        <label>1</label>
        <note>catalytic</note>
    </ligand>
</feature>
<dbReference type="PANTHER" id="PTHR30304:SF0">
    <property type="entry name" value="D-TAGATOSE-1,6-BISPHOSPHATE ALDOLASE SUBUNIT GATY-RELATED"/>
    <property type="match status" value="1"/>
</dbReference>
<feature type="active site" description="Proton donor" evidence="1">
    <location>
        <position position="85"/>
    </location>
</feature>
<dbReference type="Pfam" id="PF01116">
    <property type="entry name" value="F_bP_aldolase"/>
    <property type="match status" value="1"/>
</dbReference>
<feature type="binding site" evidence="2">
    <location>
        <position position="107"/>
    </location>
    <ligand>
        <name>Zn(2+)</name>
        <dbReference type="ChEBI" id="CHEBI:29105"/>
        <label>2</label>
    </ligand>
</feature>
<comment type="cofactor">
    <cofactor evidence="2">
        <name>Zn(2+)</name>
        <dbReference type="ChEBI" id="CHEBI:29105"/>
    </cofactor>
    <text evidence="2">Binds 2 Zn(2+) ions per subunit. One is catalytic and the other provides a structural contribution.</text>
</comment>
<evidence type="ECO:0000256" key="2">
    <source>
        <dbReference type="PIRSR" id="PIRSR001359-3"/>
    </source>
</evidence>
<keyword evidence="3" id="KW-0456">Lyase</keyword>
<dbReference type="AlphaFoldDB" id="A0AA97FJ00"/>
<feature type="binding site" evidence="2">
    <location>
        <position position="137"/>
    </location>
    <ligand>
        <name>Zn(2+)</name>
        <dbReference type="ChEBI" id="CHEBI:29105"/>
        <label>2</label>
    </ligand>
</feature>
<dbReference type="Proteomes" id="UP001305498">
    <property type="component" value="Chromosome"/>
</dbReference>
<dbReference type="PIRSF" id="PIRSF001359">
    <property type="entry name" value="F_bP_aldolase_II"/>
    <property type="match status" value="1"/>
</dbReference>
<accession>A0AA97FJ00</accession>
<evidence type="ECO:0000313" key="3">
    <source>
        <dbReference type="EMBL" id="WOF23150.1"/>
    </source>
</evidence>
<evidence type="ECO:0000313" key="4">
    <source>
        <dbReference type="Proteomes" id="UP001305498"/>
    </source>
</evidence>
<dbReference type="Gene3D" id="3.20.20.70">
    <property type="entry name" value="Aldolase class I"/>
    <property type="match status" value="1"/>
</dbReference>
<evidence type="ECO:0000256" key="1">
    <source>
        <dbReference type="PIRSR" id="PIRSR001359-1"/>
    </source>
</evidence>
<dbReference type="PANTHER" id="PTHR30304">
    <property type="entry name" value="D-TAGATOSE-1,6-BISPHOSPHATE ALDOLASE"/>
    <property type="match status" value="1"/>
</dbReference>
<dbReference type="EMBL" id="CP118157">
    <property type="protein sequence ID" value="WOF23150.1"/>
    <property type="molecule type" value="Genomic_DNA"/>
</dbReference>
<feature type="binding site" evidence="2">
    <location>
        <position position="86"/>
    </location>
    <ligand>
        <name>Zn(2+)</name>
        <dbReference type="ChEBI" id="CHEBI:29105"/>
        <label>1</label>
        <note>catalytic</note>
    </ligand>
</feature>
<keyword evidence="2" id="KW-0479">Metal-binding</keyword>